<dbReference type="SUPFAM" id="SSF54637">
    <property type="entry name" value="Thioesterase/thiol ester dehydrase-isomerase"/>
    <property type="match status" value="1"/>
</dbReference>
<dbReference type="InterPro" id="IPR039298">
    <property type="entry name" value="ACOT13"/>
</dbReference>
<dbReference type="RefSeq" id="WP_085814646.1">
    <property type="nucleotide sequence ID" value="NZ_BDQG01000001.1"/>
</dbReference>
<dbReference type="CDD" id="cd03443">
    <property type="entry name" value="PaaI_thioesterase"/>
    <property type="match status" value="1"/>
</dbReference>
<gene>
    <name evidence="4" type="ORF">GPEL0_01r4845</name>
</gene>
<organism evidence="4 5">
    <name type="scientific">Geoanaerobacter pelophilus</name>
    <dbReference type="NCBI Taxonomy" id="60036"/>
    <lineage>
        <taxon>Bacteria</taxon>
        <taxon>Pseudomonadati</taxon>
        <taxon>Thermodesulfobacteriota</taxon>
        <taxon>Desulfuromonadia</taxon>
        <taxon>Geobacterales</taxon>
        <taxon>Geobacteraceae</taxon>
        <taxon>Geoanaerobacter</taxon>
    </lineage>
</organism>
<dbReference type="InterPro" id="IPR029069">
    <property type="entry name" value="HotDog_dom_sf"/>
</dbReference>
<evidence type="ECO:0000259" key="3">
    <source>
        <dbReference type="Pfam" id="PF03061"/>
    </source>
</evidence>
<evidence type="ECO:0000313" key="4">
    <source>
        <dbReference type="EMBL" id="GAW68482.1"/>
    </source>
</evidence>
<dbReference type="PANTHER" id="PTHR21660:SF1">
    <property type="entry name" value="ACYL-COENZYME A THIOESTERASE 13"/>
    <property type="match status" value="1"/>
</dbReference>
<dbReference type="Gene3D" id="3.10.129.10">
    <property type="entry name" value="Hotdog Thioesterase"/>
    <property type="match status" value="1"/>
</dbReference>
<feature type="domain" description="Thioesterase" evidence="3">
    <location>
        <begin position="49"/>
        <end position="125"/>
    </location>
</feature>
<evidence type="ECO:0000313" key="5">
    <source>
        <dbReference type="Proteomes" id="UP000194153"/>
    </source>
</evidence>
<keyword evidence="2" id="KW-0378">Hydrolase</keyword>
<protein>
    <submittedName>
        <fullName evidence="4">Thioesterase</fullName>
    </submittedName>
</protein>
<keyword evidence="5" id="KW-1185">Reference proteome</keyword>
<dbReference type="Proteomes" id="UP000194153">
    <property type="component" value="Unassembled WGS sequence"/>
</dbReference>
<reference evidence="5" key="1">
    <citation type="submission" date="2017-05" db="EMBL/GenBank/DDBJ databases">
        <title>Draft genome sequence of Geobacter pelophilus, a iron(III)-reducing bacteria.</title>
        <authorList>
            <person name="Aoyagi T."/>
            <person name="Koike H."/>
            <person name="Morita T."/>
            <person name="Sato Y."/>
            <person name="Habe H."/>
            <person name="Hori T."/>
        </authorList>
    </citation>
    <scope>NUCLEOTIDE SEQUENCE [LARGE SCALE GENOMIC DNA]</scope>
    <source>
        <strain evidence="5">Drf2</strain>
    </source>
</reference>
<proteinExistence type="inferred from homology"/>
<comment type="caution">
    <text evidence="4">The sequence shown here is derived from an EMBL/GenBank/DDBJ whole genome shotgun (WGS) entry which is preliminary data.</text>
</comment>
<sequence>MASKIDPATLESGSAISMLKTLNIQLKEIGVSHALMEVTVSDIHKNYLGGAHGGLIATLIDTVSFFPKPLLPSGKPCTTTNLSVTYVRPAAVGDQLTARAELLHLGRRMASVAVTVKNQHGKLVAHGTTTLMIEP</sequence>
<dbReference type="InterPro" id="IPR006683">
    <property type="entry name" value="Thioestr_dom"/>
</dbReference>
<comment type="similarity">
    <text evidence="1">Belongs to the thioesterase PaaI family.</text>
</comment>
<evidence type="ECO:0000256" key="2">
    <source>
        <dbReference type="ARBA" id="ARBA00022801"/>
    </source>
</evidence>
<dbReference type="InterPro" id="IPR003736">
    <property type="entry name" value="PAAI_dom"/>
</dbReference>
<dbReference type="Pfam" id="PF03061">
    <property type="entry name" value="4HBT"/>
    <property type="match status" value="1"/>
</dbReference>
<dbReference type="NCBIfam" id="TIGR00369">
    <property type="entry name" value="unchar_dom_1"/>
    <property type="match status" value="1"/>
</dbReference>
<dbReference type="PANTHER" id="PTHR21660">
    <property type="entry name" value="THIOESTERASE SUPERFAMILY MEMBER-RELATED"/>
    <property type="match status" value="1"/>
</dbReference>
<accession>A0ABQ0MN58</accession>
<name>A0ABQ0MN58_9BACT</name>
<evidence type="ECO:0000256" key="1">
    <source>
        <dbReference type="ARBA" id="ARBA00008324"/>
    </source>
</evidence>
<dbReference type="EMBL" id="BDQG01000001">
    <property type="protein sequence ID" value="GAW68482.1"/>
    <property type="molecule type" value="Genomic_DNA"/>
</dbReference>